<organism evidence="1 2">
    <name type="scientific">Endocarpon pusillum</name>
    <dbReference type="NCBI Taxonomy" id="364733"/>
    <lineage>
        <taxon>Eukaryota</taxon>
        <taxon>Fungi</taxon>
        <taxon>Dikarya</taxon>
        <taxon>Ascomycota</taxon>
        <taxon>Pezizomycotina</taxon>
        <taxon>Eurotiomycetes</taxon>
        <taxon>Chaetothyriomycetidae</taxon>
        <taxon>Verrucariales</taxon>
        <taxon>Verrucariaceae</taxon>
        <taxon>Endocarpon</taxon>
    </lineage>
</organism>
<gene>
    <name evidence="1" type="ORF">GJ744_001775</name>
</gene>
<dbReference type="AlphaFoldDB" id="A0A8H7ACQ0"/>
<sequence>MVFAGILAFPNFTSLTVFRGRLAFSSSTSNTAQDTIAIKKMSTNTPLATLRVSETQQPFPTRETVNILH</sequence>
<name>A0A8H7ACQ0_9EURO</name>
<evidence type="ECO:0000313" key="2">
    <source>
        <dbReference type="Proteomes" id="UP000606974"/>
    </source>
</evidence>
<dbReference type="Proteomes" id="UP000606974">
    <property type="component" value="Unassembled WGS sequence"/>
</dbReference>
<dbReference type="EMBL" id="JAACFV010000129">
    <property type="protein sequence ID" value="KAF7504706.1"/>
    <property type="molecule type" value="Genomic_DNA"/>
</dbReference>
<protein>
    <submittedName>
        <fullName evidence="1">Uncharacterized protein</fullName>
    </submittedName>
</protein>
<comment type="caution">
    <text evidence="1">The sequence shown here is derived from an EMBL/GenBank/DDBJ whole genome shotgun (WGS) entry which is preliminary data.</text>
</comment>
<keyword evidence="2" id="KW-1185">Reference proteome</keyword>
<reference evidence="1" key="1">
    <citation type="submission" date="2020-02" db="EMBL/GenBank/DDBJ databases">
        <authorList>
            <person name="Palmer J.M."/>
        </authorList>
    </citation>
    <scope>NUCLEOTIDE SEQUENCE</scope>
    <source>
        <strain evidence="1">EPUS1.4</strain>
        <tissue evidence="1">Thallus</tissue>
    </source>
</reference>
<proteinExistence type="predicted"/>
<evidence type="ECO:0000313" key="1">
    <source>
        <dbReference type="EMBL" id="KAF7504706.1"/>
    </source>
</evidence>
<accession>A0A8H7ACQ0</accession>